<keyword evidence="2" id="KW-0238">DNA-binding</keyword>
<dbReference type="PANTHER" id="PTHR43537">
    <property type="entry name" value="TRANSCRIPTIONAL REGULATOR, GNTR FAMILY"/>
    <property type="match status" value="1"/>
</dbReference>
<evidence type="ECO:0000256" key="2">
    <source>
        <dbReference type="ARBA" id="ARBA00023125"/>
    </source>
</evidence>
<dbReference type="Gene3D" id="1.20.120.530">
    <property type="entry name" value="GntR ligand-binding domain-like"/>
    <property type="match status" value="1"/>
</dbReference>
<dbReference type="EMBL" id="DWZJ01000027">
    <property type="protein sequence ID" value="HJB12759.1"/>
    <property type="molecule type" value="Genomic_DNA"/>
</dbReference>
<dbReference type="AlphaFoldDB" id="A0A9D2LHJ6"/>
<feature type="domain" description="HTH gntR-type" evidence="5">
    <location>
        <begin position="8"/>
        <end position="75"/>
    </location>
</feature>
<comment type="caution">
    <text evidence="6">The sequence shown here is derived from an EMBL/GenBank/DDBJ whole genome shotgun (WGS) entry which is preliminary data.</text>
</comment>
<feature type="region of interest" description="Disordered" evidence="4">
    <location>
        <begin position="215"/>
        <end position="235"/>
    </location>
</feature>
<dbReference type="GO" id="GO:0003700">
    <property type="term" value="F:DNA-binding transcription factor activity"/>
    <property type="evidence" value="ECO:0007669"/>
    <property type="project" value="InterPro"/>
</dbReference>
<dbReference type="InterPro" id="IPR036388">
    <property type="entry name" value="WH-like_DNA-bd_sf"/>
</dbReference>
<feature type="compositionally biased region" description="Basic and acidic residues" evidence="4">
    <location>
        <begin position="220"/>
        <end position="235"/>
    </location>
</feature>
<dbReference type="SUPFAM" id="SSF46785">
    <property type="entry name" value="Winged helix' DNA-binding domain"/>
    <property type="match status" value="1"/>
</dbReference>
<dbReference type="Gene3D" id="1.10.10.10">
    <property type="entry name" value="Winged helix-like DNA-binding domain superfamily/Winged helix DNA-binding domain"/>
    <property type="match status" value="1"/>
</dbReference>
<dbReference type="CDD" id="cd07377">
    <property type="entry name" value="WHTH_GntR"/>
    <property type="match status" value="1"/>
</dbReference>
<dbReference type="InterPro" id="IPR036390">
    <property type="entry name" value="WH_DNA-bd_sf"/>
</dbReference>
<dbReference type="PANTHER" id="PTHR43537:SF24">
    <property type="entry name" value="GLUCONATE OPERON TRANSCRIPTIONAL REPRESSOR"/>
    <property type="match status" value="1"/>
</dbReference>
<dbReference type="SMART" id="SM00345">
    <property type="entry name" value="HTH_GNTR"/>
    <property type="match status" value="1"/>
</dbReference>
<dbReference type="SMART" id="SM00895">
    <property type="entry name" value="FCD"/>
    <property type="match status" value="1"/>
</dbReference>
<dbReference type="Pfam" id="PF07729">
    <property type="entry name" value="FCD"/>
    <property type="match status" value="1"/>
</dbReference>
<dbReference type="InterPro" id="IPR000524">
    <property type="entry name" value="Tscrpt_reg_HTH_GntR"/>
</dbReference>
<evidence type="ECO:0000313" key="7">
    <source>
        <dbReference type="Proteomes" id="UP000823824"/>
    </source>
</evidence>
<evidence type="ECO:0000313" key="6">
    <source>
        <dbReference type="EMBL" id="HJB12759.1"/>
    </source>
</evidence>
<evidence type="ECO:0000256" key="4">
    <source>
        <dbReference type="SAM" id="MobiDB-lite"/>
    </source>
</evidence>
<reference evidence="6" key="2">
    <citation type="submission" date="2021-04" db="EMBL/GenBank/DDBJ databases">
        <authorList>
            <person name="Gilroy R."/>
        </authorList>
    </citation>
    <scope>NUCLEOTIDE SEQUENCE</scope>
    <source>
        <strain evidence="6">ChiBcec18-1249</strain>
    </source>
</reference>
<accession>A0A9D2LHJ6</accession>
<gene>
    <name evidence="6" type="ORF">H9787_03480</name>
</gene>
<dbReference type="Proteomes" id="UP000823824">
    <property type="component" value="Unassembled WGS sequence"/>
</dbReference>
<dbReference type="InterPro" id="IPR008920">
    <property type="entry name" value="TF_FadR/GntR_C"/>
</dbReference>
<dbReference type="SUPFAM" id="SSF48008">
    <property type="entry name" value="GntR ligand-binding domain-like"/>
    <property type="match status" value="1"/>
</dbReference>
<sequence>MPTDRKKSTMRREIRTYIQRQIAEGAYRPGERIVETQLARTMNVSQAPVREALLELSAMGLLEERPYSGTYVRRLTAGDIEDIYNTRAFLDEYAARQAARRITPEQLDAMKTLLRRMDQAEDDASFAEMDIAFHAMVVDAAGSPSLKRAWENLRLVEWTSLSVAVTQESLPELASQHWQIFRTLRSRAEREAGAYMFLHIKHFGEELKRYLTRQEQAETVPEHERREDTHDAGRP</sequence>
<reference evidence="6" key="1">
    <citation type="journal article" date="2021" name="PeerJ">
        <title>Extensive microbial diversity within the chicken gut microbiome revealed by metagenomics and culture.</title>
        <authorList>
            <person name="Gilroy R."/>
            <person name="Ravi A."/>
            <person name="Getino M."/>
            <person name="Pursley I."/>
            <person name="Horton D.L."/>
            <person name="Alikhan N.F."/>
            <person name="Baker D."/>
            <person name="Gharbi K."/>
            <person name="Hall N."/>
            <person name="Watson M."/>
            <person name="Adriaenssens E.M."/>
            <person name="Foster-Nyarko E."/>
            <person name="Jarju S."/>
            <person name="Secka A."/>
            <person name="Antonio M."/>
            <person name="Oren A."/>
            <person name="Chaudhuri R.R."/>
            <person name="La Ragione R."/>
            <person name="Hildebrand F."/>
            <person name="Pallen M.J."/>
        </authorList>
    </citation>
    <scope>NUCLEOTIDE SEQUENCE</scope>
    <source>
        <strain evidence="6">ChiBcec18-1249</strain>
    </source>
</reference>
<evidence type="ECO:0000259" key="5">
    <source>
        <dbReference type="PROSITE" id="PS50949"/>
    </source>
</evidence>
<dbReference type="PROSITE" id="PS50949">
    <property type="entry name" value="HTH_GNTR"/>
    <property type="match status" value="1"/>
</dbReference>
<keyword evidence="3" id="KW-0804">Transcription</keyword>
<name>A0A9D2LHJ6_9FIRM</name>
<evidence type="ECO:0000256" key="1">
    <source>
        <dbReference type="ARBA" id="ARBA00023015"/>
    </source>
</evidence>
<evidence type="ECO:0000256" key="3">
    <source>
        <dbReference type="ARBA" id="ARBA00023163"/>
    </source>
</evidence>
<protein>
    <submittedName>
        <fullName evidence="6">GntR family transcriptional regulator</fullName>
    </submittedName>
</protein>
<organism evidence="6 7">
    <name type="scientific">Candidatus Oscillibacter excrementigallinarum</name>
    <dbReference type="NCBI Taxonomy" id="2838716"/>
    <lineage>
        <taxon>Bacteria</taxon>
        <taxon>Bacillati</taxon>
        <taxon>Bacillota</taxon>
        <taxon>Clostridia</taxon>
        <taxon>Eubacteriales</taxon>
        <taxon>Oscillospiraceae</taxon>
        <taxon>Oscillibacter</taxon>
    </lineage>
</organism>
<dbReference type="Pfam" id="PF00392">
    <property type="entry name" value="GntR"/>
    <property type="match status" value="1"/>
</dbReference>
<proteinExistence type="predicted"/>
<keyword evidence="1" id="KW-0805">Transcription regulation</keyword>
<dbReference type="InterPro" id="IPR011711">
    <property type="entry name" value="GntR_C"/>
</dbReference>
<dbReference type="GO" id="GO:0003677">
    <property type="term" value="F:DNA binding"/>
    <property type="evidence" value="ECO:0007669"/>
    <property type="project" value="UniProtKB-KW"/>
</dbReference>